<accession>A0A915EA39</accession>
<feature type="transmembrane region" description="Helical" evidence="1">
    <location>
        <begin position="6"/>
        <end position="25"/>
    </location>
</feature>
<sequence>MTDLLALTHGICILLLMAGILIALVSSPTHSMLFMCKLAWSTILARKMQSQIFFLSKLFFNARPSKKSSSVCFGSRFFRGAMGPPLHEYGVITHYMVTWSQNNLADSTDVAKTKDVCNSQKNTPQIIHSAASNTVSVRSDDSKGPAQKKRAAANALLSSPMKIL</sequence>
<dbReference type="AlphaFoldDB" id="A0A915EA39"/>
<dbReference type="Proteomes" id="UP000887574">
    <property type="component" value="Unplaced"/>
</dbReference>
<keyword evidence="1" id="KW-1133">Transmembrane helix</keyword>
<reference evidence="3" key="1">
    <citation type="submission" date="2022-11" db="UniProtKB">
        <authorList>
            <consortium name="WormBaseParasite"/>
        </authorList>
    </citation>
    <scope>IDENTIFICATION</scope>
</reference>
<proteinExistence type="predicted"/>
<name>A0A915EA39_9BILA</name>
<organism evidence="2 3">
    <name type="scientific">Ditylenchus dipsaci</name>
    <dbReference type="NCBI Taxonomy" id="166011"/>
    <lineage>
        <taxon>Eukaryota</taxon>
        <taxon>Metazoa</taxon>
        <taxon>Ecdysozoa</taxon>
        <taxon>Nematoda</taxon>
        <taxon>Chromadorea</taxon>
        <taxon>Rhabditida</taxon>
        <taxon>Tylenchina</taxon>
        <taxon>Tylenchomorpha</taxon>
        <taxon>Sphaerularioidea</taxon>
        <taxon>Anguinidae</taxon>
        <taxon>Anguininae</taxon>
        <taxon>Ditylenchus</taxon>
    </lineage>
</organism>
<dbReference type="WBParaSite" id="jg415">
    <property type="protein sequence ID" value="jg415"/>
    <property type="gene ID" value="jg415"/>
</dbReference>
<keyword evidence="1" id="KW-0472">Membrane</keyword>
<keyword evidence="1" id="KW-0812">Transmembrane</keyword>
<protein>
    <submittedName>
        <fullName evidence="3">Uncharacterized protein</fullName>
    </submittedName>
</protein>
<evidence type="ECO:0000313" key="2">
    <source>
        <dbReference type="Proteomes" id="UP000887574"/>
    </source>
</evidence>
<evidence type="ECO:0000313" key="3">
    <source>
        <dbReference type="WBParaSite" id="jg415"/>
    </source>
</evidence>
<keyword evidence="2" id="KW-1185">Reference proteome</keyword>
<evidence type="ECO:0000256" key="1">
    <source>
        <dbReference type="SAM" id="Phobius"/>
    </source>
</evidence>